<feature type="binding site" evidence="6">
    <location>
        <begin position="123"/>
        <end position="125"/>
    </location>
    <ligand>
        <name>substrate</name>
    </ligand>
</feature>
<feature type="binding site" evidence="6">
    <location>
        <begin position="451"/>
        <end position="455"/>
    </location>
    <ligand>
        <name>substrate</name>
    </ligand>
</feature>
<protein>
    <recommendedName>
        <fullName evidence="4">Isocitrate lyase</fullName>
    </recommendedName>
</protein>
<dbReference type="FunFam" id="1.10.10.850:FF:000001">
    <property type="entry name" value="Isocitrate lyase"/>
    <property type="match status" value="1"/>
</dbReference>
<evidence type="ECO:0000256" key="5">
    <source>
        <dbReference type="PIRSR" id="PIRSR001362-1"/>
    </source>
</evidence>
<dbReference type="Pfam" id="PF00463">
    <property type="entry name" value="ICL"/>
    <property type="match status" value="1"/>
</dbReference>
<evidence type="ECO:0000256" key="7">
    <source>
        <dbReference type="PIRSR" id="PIRSR001362-3"/>
    </source>
</evidence>
<dbReference type="AlphaFoldDB" id="A0A6G1HEY4"/>
<dbReference type="SUPFAM" id="SSF51621">
    <property type="entry name" value="Phosphoenolpyruvate/pyruvate domain"/>
    <property type="match status" value="1"/>
</dbReference>
<organism evidence="8 9">
    <name type="scientific">Aulographum hederae CBS 113979</name>
    <dbReference type="NCBI Taxonomy" id="1176131"/>
    <lineage>
        <taxon>Eukaryota</taxon>
        <taxon>Fungi</taxon>
        <taxon>Dikarya</taxon>
        <taxon>Ascomycota</taxon>
        <taxon>Pezizomycotina</taxon>
        <taxon>Dothideomycetes</taxon>
        <taxon>Pleosporomycetidae</taxon>
        <taxon>Aulographales</taxon>
        <taxon>Aulographaceae</taxon>
    </lineage>
</organism>
<keyword evidence="7" id="KW-0460">Magnesium</keyword>
<dbReference type="EMBL" id="ML977139">
    <property type="protein sequence ID" value="KAF1991644.1"/>
    <property type="molecule type" value="Genomic_DNA"/>
</dbReference>
<dbReference type="OrthoDB" id="4078635at2759"/>
<keyword evidence="7" id="KW-0479">Metal-binding</keyword>
<sequence length="565" mass="62219">MSPLSPLSAPLSTALPSDSFHLLPTSTKAGDAEDALFEAQVQQVKEWWSSPRYAGIKRPYSAEDVVSKRGSLQQTYPSSVMARKLFNLFEERAKKGEPVHTMGAIDPVQMTQQAPNQEVLYISGWACSSVLTTTNEVSADFGDYPYNTVPNQVQRLFKAQQLHDRKNWDNRRKMSKEERAKTEYVDYMRPIIADGDTGHGGLSAVLKLAKLFAENGAAAVHFEDQLHGGKKCGHLAGKVLVPVGDHINRLVAARYQWDLMGSENLVIARTDSESGKLISSAVDVRDHEFILGVTEEAEPLAEVLQRMEMEGSPGAEIDKYEASWTKQHKLVTFDEAVVAHLKSESASQQSIDSYLATIKSNPNMSLDQRRRAAAGYTKTGKAPFFSWDIPRTREGFYHYKAGLPAATKRAIEFGPYADLLWLETADPSVEKAAGFAGKIRSVLPGKKLVYNLSPSFNWMGHGFTEEKLKSFIWDLAKEGFVLQLISLAGIHSTATITNELSKAFKTEGMLAYVNLVQRREKELGCDVLTHQKWSGAGLVDGMLGAIQSGSSGSKSMGEGNTEASF</sequence>
<dbReference type="Gene3D" id="3.20.20.60">
    <property type="entry name" value="Phosphoenolpyruvate-binding domains"/>
    <property type="match status" value="1"/>
</dbReference>
<dbReference type="GO" id="GO:0046421">
    <property type="term" value="F:methylisocitrate lyase activity"/>
    <property type="evidence" value="ECO:0007669"/>
    <property type="project" value="UniProtKB-EC"/>
</dbReference>
<dbReference type="GO" id="GO:0046872">
    <property type="term" value="F:metal ion binding"/>
    <property type="evidence" value="ECO:0007669"/>
    <property type="project" value="UniProtKB-KW"/>
</dbReference>
<name>A0A6G1HEY4_9PEZI</name>
<dbReference type="PROSITE" id="PS00161">
    <property type="entry name" value="ISOCITRATE_LYASE"/>
    <property type="match status" value="1"/>
</dbReference>
<feature type="binding site" evidence="6">
    <location>
        <position position="486"/>
    </location>
    <ligand>
        <name>substrate</name>
    </ligand>
</feature>
<evidence type="ECO:0000256" key="4">
    <source>
        <dbReference type="PIRNR" id="PIRNR001362"/>
    </source>
</evidence>
<dbReference type="GO" id="GO:0004451">
    <property type="term" value="F:isocitrate lyase activity"/>
    <property type="evidence" value="ECO:0007669"/>
    <property type="project" value="InterPro"/>
</dbReference>
<evidence type="ECO:0000256" key="3">
    <source>
        <dbReference type="ARBA" id="ARBA00023239"/>
    </source>
</evidence>
<comment type="cofactor">
    <cofactor evidence="7">
        <name>Mg(2+)</name>
        <dbReference type="ChEBI" id="CHEBI:18420"/>
    </cofactor>
    <text evidence="7">Can also use Mn(2+) ion.</text>
</comment>
<comment type="similarity">
    <text evidence="2 4">Belongs to the isocitrate lyase/PEP mutase superfamily. Isocitrate lyase family.</text>
</comment>
<dbReference type="InterPro" id="IPR040442">
    <property type="entry name" value="Pyrv_kinase-like_dom_sf"/>
</dbReference>
<evidence type="ECO:0000256" key="1">
    <source>
        <dbReference type="ARBA" id="ARBA00001050"/>
    </source>
</evidence>
<dbReference type="PIRSF" id="PIRSF001362">
    <property type="entry name" value="Isocit_lyase"/>
    <property type="match status" value="1"/>
</dbReference>
<feature type="binding site" evidence="7">
    <location>
        <position position="194"/>
    </location>
    <ligand>
        <name>Mg(2+)</name>
        <dbReference type="ChEBI" id="CHEBI:18420"/>
    </ligand>
</feature>
<comment type="catalytic activity">
    <reaction evidence="1">
        <text>(2S,3R)-3-hydroxybutane-1,2,3-tricarboxylate = pyruvate + succinate</text>
        <dbReference type="Rhea" id="RHEA:16809"/>
        <dbReference type="ChEBI" id="CHEBI:15361"/>
        <dbReference type="ChEBI" id="CHEBI:30031"/>
        <dbReference type="ChEBI" id="CHEBI:57429"/>
        <dbReference type="EC" id="4.1.3.30"/>
    </reaction>
</comment>
<dbReference type="InterPro" id="IPR018523">
    <property type="entry name" value="Isocitrate_lyase_ph_CS"/>
</dbReference>
<reference evidence="8" key="1">
    <citation type="journal article" date="2020" name="Stud. Mycol.">
        <title>101 Dothideomycetes genomes: a test case for predicting lifestyles and emergence of pathogens.</title>
        <authorList>
            <person name="Haridas S."/>
            <person name="Albert R."/>
            <person name="Binder M."/>
            <person name="Bloem J."/>
            <person name="Labutti K."/>
            <person name="Salamov A."/>
            <person name="Andreopoulos B."/>
            <person name="Baker S."/>
            <person name="Barry K."/>
            <person name="Bills G."/>
            <person name="Bluhm B."/>
            <person name="Cannon C."/>
            <person name="Castanera R."/>
            <person name="Culley D."/>
            <person name="Daum C."/>
            <person name="Ezra D."/>
            <person name="Gonzalez J."/>
            <person name="Henrissat B."/>
            <person name="Kuo A."/>
            <person name="Liang C."/>
            <person name="Lipzen A."/>
            <person name="Lutzoni F."/>
            <person name="Magnuson J."/>
            <person name="Mondo S."/>
            <person name="Nolan M."/>
            <person name="Ohm R."/>
            <person name="Pangilinan J."/>
            <person name="Park H.-J."/>
            <person name="Ramirez L."/>
            <person name="Alfaro M."/>
            <person name="Sun H."/>
            <person name="Tritt A."/>
            <person name="Yoshinaga Y."/>
            <person name="Zwiers L.-H."/>
            <person name="Turgeon B."/>
            <person name="Goodwin S."/>
            <person name="Spatafora J."/>
            <person name="Crous P."/>
            <person name="Grigoriev I."/>
        </authorList>
    </citation>
    <scope>NUCLEOTIDE SEQUENCE</scope>
    <source>
        <strain evidence="8">CBS 113979</strain>
    </source>
</reference>
<accession>A0A6G1HEY4</accession>
<dbReference type="PANTHER" id="PTHR21631">
    <property type="entry name" value="ISOCITRATE LYASE/MALATE SYNTHASE"/>
    <property type="match status" value="1"/>
</dbReference>
<dbReference type="NCBIfam" id="TIGR01346">
    <property type="entry name" value="isocit_lyase"/>
    <property type="match status" value="1"/>
</dbReference>
<proteinExistence type="inferred from homology"/>
<keyword evidence="9" id="KW-1185">Reference proteome</keyword>
<feature type="binding site" evidence="6">
    <location>
        <begin position="233"/>
        <end position="234"/>
    </location>
    <ligand>
        <name>substrate</name>
    </ligand>
</feature>
<feature type="binding site" evidence="6">
    <location>
        <position position="269"/>
    </location>
    <ligand>
        <name>substrate</name>
    </ligand>
</feature>
<dbReference type="GO" id="GO:0005759">
    <property type="term" value="C:mitochondrial matrix"/>
    <property type="evidence" value="ECO:0007669"/>
    <property type="project" value="TreeGrafter"/>
</dbReference>
<dbReference type="InterPro" id="IPR006254">
    <property type="entry name" value="Isocitrate_lyase"/>
</dbReference>
<dbReference type="CDD" id="cd00377">
    <property type="entry name" value="ICL_PEPM"/>
    <property type="match status" value="1"/>
</dbReference>
<dbReference type="InterPro" id="IPR015813">
    <property type="entry name" value="Pyrv/PenolPyrv_kinase-like_dom"/>
</dbReference>
<dbReference type="InterPro" id="IPR039556">
    <property type="entry name" value="ICL/PEPM"/>
</dbReference>
<keyword evidence="3 4" id="KW-0456">Lyase</keyword>
<evidence type="ECO:0000256" key="6">
    <source>
        <dbReference type="PIRSR" id="PIRSR001362-2"/>
    </source>
</evidence>
<dbReference type="PANTHER" id="PTHR21631:SF13">
    <property type="entry name" value="MITOCHONDRIAL 2-METHYLISOCITRATE LYASE ICL2"/>
    <property type="match status" value="1"/>
</dbReference>
<feature type="active site" description="Proton acceptor" evidence="5">
    <location>
        <position position="232"/>
    </location>
</feature>
<evidence type="ECO:0000256" key="2">
    <source>
        <dbReference type="ARBA" id="ARBA00005704"/>
    </source>
</evidence>
<gene>
    <name evidence="8" type="ORF">K402DRAFT_416923</name>
</gene>
<evidence type="ECO:0000313" key="8">
    <source>
        <dbReference type="EMBL" id="KAF1991644.1"/>
    </source>
</evidence>
<dbReference type="Proteomes" id="UP000800041">
    <property type="component" value="Unassembled WGS sequence"/>
</dbReference>
<evidence type="ECO:0000313" key="9">
    <source>
        <dbReference type="Proteomes" id="UP000800041"/>
    </source>
</evidence>
<dbReference type="Gene3D" id="1.10.10.850">
    <property type="match status" value="1"/>
</dbReference>
<dbReference type="GO" id="GO:0019629">
    <property type="term" value="P:propionate catabolic process, 2-methylcitrate cycle"/>
    <property type="evidence" value="ECO:0007669"/>
    <property type="project" value="TreeGrafter"/>
</dbReference>